<organism evidence="9 10">
    <name type="scientific">Caminibacter pacificus</name>
    <dbReference type="NCBI Taxonomy" id="1424653"/>
    <lineage>
        <taxon>Bacteria</taxon>
        <taxon>Pseudomonadati</taxon>
        <taxon>Campylobacterota</taxon>
        <taxon>Epsilonproteobacteria</taxon>
        <taxon>Nautiliales</taxon>
        <taxon>Nautiliaceae</taxon>
        <taxon>Caminibacter</taxon>
    </lineage>
</organism>
<dbReference type="NCBIfam" id="NF000955">
    <property type="entry name" value="PRK00099.1-1"/>
    <property type="match status" value="1"/>
</dbReference>
<evidence type="ECO:0000256" key="5">
    <source>
        <dbReference type="ARBA" id="ARBA00035202"/>
    </source>
</evidence>
<dbReference type="Pfam" id="PF00466">
    <property type="entry name" value="Ribosomal_L10"/>
    <property type="match status" value="1"/>
</dbReference>
<dbReference type="EMBL" id="RJVK01000003">
    <property type="protein sequence ID" value="ROR39565.1"/>
    <property type="molecule type" value="Genomic_DNA"/>
</dbReference>
<dbReference type="EMBL" id="CP027432">
    <property type="protein sequence ID" value="QCI28975.1"/>
    <property type="molecule type" value="Genomic_DNA"/>
</dbReference>
<dbReference type="InterPro" id="IPR047865">
    <property type="entry name" value="Ribosomal_uL10_bac_type"/>
</dbReference>
<dbReference type="HAMAP" id="MF_00362">
    <property type="entry name" value="Ribosomal_uL10"/>
    <property type="match status" value="1"/>
</dbReference>
<dbReference type="InterPro" id="IPR022973">
    <property type="entry name" value="Ribosomal_uL10_bac"/>
</dbReference>
<reference evidence="11" key="1">
    <citation type="submission" date="2018-03" db="EMBL/GenBank/DDBJ databases">
        <title>A comparative analysis of the Nautiliaceae.</title>
        <authorList>
            <person name="Grosche A."/>
            <person name="Smedile F."/>
            <person name="Vetriani C."/>
        </authorList>
    </citation>
    <scope>NUCLEOTIDE SEQUENCE [LARGE SCALE GENOMIC DNA]</scope>
    <source>
        <strain evidence="11">TB6</strain>
    </source>
</reference>
<evidence type="ECO:0000256" key="7">
    <source>
        <dbReference type="SAM" id="Coils"/>
    </source>
</evidence>
<comment type="similarity">
    <text evidence="2 6">Belongs to the universal ribosomal protein uL10 family.</text>
</comment>
<dbReference type="Gene3D" id="6.10.250.290">
    <property type="match status" value="1"/>
</dbReference>
<keyword evidence="3 6" id="KW-0689">Ribosomal protein</keyword>
<dbReference type="CDD" id="cd05797">
    <property type="entry name" value="Ribosomal_L10"/>
    <property type="match status" value="1"/>
</dbReference>
<keyword evidence="6" id="KW-0699">rRNA-binding</keyword>
<dbReference type="PANTHER" id="PTHR11560">
    <property type="entry name" value="39S RIBOSOMAL PROTEIN L10, MITOCHONDRIAL"/>
    <property type="match status" value="1"/>
</dbReference>
<evidence type="ECO:0000256" key="1">
    <source>
        <dbReference type="ARBA" id="ARBA00002633"/>
    </source>
</evidence>
<gene>
    <name evidence="6" type="primary">rplJ</name>
    <name evidence="8" type="ORF">C6V80_08320</name>
    <name evidence="9" type="ORF">EDC58_1507</name>
</gene>
<sequence length="160" mass="18231">MKKELKKQIVEELTQEFTKEVSVFYADFKGQTVKELEALRKQIREAEGKTRVVKNTLARIAFANNGIDVDFEENNIFVWGEDQITLAKILVKHATAHKDSFKIKGAVIEGEVKDAAYVEEVSKLPTKDELLGMVAFMMKAPIAKFAWGLNKLIEKKEQEQ</sequence>
<dbReference type="GO" id="GO:0070180">
    <property type="term" value="F:large ribosomal subunit rRNA binding"/>
    <property type="evidence" value="ECO:0007669"/>
    <property type="project" value="UniProtKB-UniRule"/>
</dbReference>
<evidence type="ECO:0000313" key="9">
    <source>
        <dbReference type="EMBL" id="ROR39565.1"/>
    </source>
</evidence>
<dbReference type="InterPro" id="IPR043141">
    <property type="entry name" value="Ribosomal_uL10-like_sf"/>
</dbReference>
<dbReference type="Gene3D" id="3.30.70.1730">
    <property type="match status" value="1"/>
</dbReference>
<dbReference type="InterPro" id="IPR001790">
    <property type="entry name" value="Ribosomal_uL10"/>
</dbReference>
<dbReference type="Proteomes" id="UP000298805">
    <property type="component" value="Chromosome"/>
</dbReference>
<dbReference type="GO" id="GO:0006412">
    <property type="term" value="P:translation"/>
    <property type="evidence" value="ECO:0007669"/>
    <property type="project" value="UniProtKB-UniRule"/>
</dbReference>
<feature type="coiled-coil region" evidence="7">
    <location>
        <begin position="29"/>
        <end position="56"/>
    </location>
</feature>
<dbReference type="RefSeq" id="WP_123352896.1">
    <property type="nucleotide sequence ID" value="NZ_CP027432.2"/>
</dbReference>
<dbReference type="AlphaFoldDB" id="A0AAJ4RBY6"/>
<evidence type="ECO:0000256" key="3">
    <source>
        <dbReference type="ARBA" id="ARBA00022980"/>
    </source>
</evidence>
<comment type="subunit">
    <text evidence="6">Part of the ribosomal stalk of the 50S ribosomal subunit. The N-terminus interacts with L11 and the large rRNA to form the base of the stalk. The C-terminus forms an elongated spine to which L12 dimers bind in a sequential fashion forming a multimeric L10(L12)X complex.</text>
</comment>
<evidence type="ECO:0000313" key="8">
    <source>
        <dbReference type="EMBL" id="QCI28975.1"/>
    </source>
</evidence>
<reference evidence="9 10" key="2">
    <citation type="submission" date="2018-11" db="EMBL/GenBank/DDBJ databases">
        <title>Genomic Encyclopedia of Type Strains, Phase IV (KMG-IV): sequencing the most valuable type-strain genomes for metagenomic binning, comparative biology and taxonomic classification.</title>
        <authorList>
            <person name="Goeker M."/>
        </authorList>
    </citation>
    <scope>NUCLEOTIDE SEQUENCE [LARGE SCALE GENOMIC DNA]</scope>
    <source>
        <strain evidence="9 10">DSM 27783</strain>
    </source>
</reference>
<evidence type="ECO:0000256" key="6">
    <source>
        <dbReference type="HAMAP-Rule" id="MF_00362"/>
    </source>
</evidence>
<evidence type="ECO:0000313" key="11">
    <source>
        <dbReference type="Proteomes" id="UP000298805"/>
    </source>
</evidence>
<evidence type="ECO:0000256" key="2">
    <source>
        <dbReference type="ARBA" id="ARBA00008889"/>
    </source>
</evidence>
<accession>A0AAJ4RBY6</accession>
<dbReference type="GO" id="GO:0005840">
    <property type="term" value="C:ribosome"/>
    <property type="evidence" value="ECO:0007669"/>
    <property type="project" value="UniProtKB-KW"/>
</dbReference>
<proteinExistence type="inferred from homology"/>
<protein>
    <recommendedName>
        <fullName evidence="5 6">Large ribosomal subunit protein uL10</fullName>
    </recommendedName>
</protein>
<keyword evidence="11" id="KW-1185">Reference proteome</keyword>
<dbReference type="Proteomes" id="UP000272781">
    <property type="component" value="Unassembled WGS sequence"/>
</dbReference>
<keyword evidence="6" id="KW-0694">RNA-binding</keyword>
<evidence type="ECO:0000256" key="4">
    <source>
        <dbReference type="ARBA" id="ARBA00023274"/>
    </source>
</evidence>
<name>A0AAJ4RBY6_9BACT</name>
<evidence type="ECO:0000313" key="10">
    <source>
        <dbReference type="Proteomes" id="UP000272781"/>
    </source>
</evidence>
<dbReference type="SUPFAM" id="SSF160369">
    <property type="entry name" value="Ribosomal protein L10-like"/>
    <property type="match status" value="1"/>
</dbReference>
<reference evidence="8" key="3">
    <citation type="submission" date="2019-06" db="EMBL/GenBank/DDBJ databases">
        <title>A comparative analysis of the Nautiliaceae.</title>
        <authorList>
            <person name="Grosche A."/>
            <person name="Smedile F."/>
            <person name="Vetriani C."/>
        </authorList>
    </citation>
    <scope>NUCLEOTIDE SEQUENCE</scope>
    <source>
        <strain evidence="8">TB6</strain>
    </source>
</reference>
<comment type="function">
    <text evidence="1 6">Forms part of the ribosomal stalk, playing a central role in the interaction of the ribosome with GTP-bound translation factors.</text>
</comment>
<dbReference type="GO" id="GO:1990904">
    <property type="term" value="C:ribonucleoprotein complex"/>
    <property type="evidence" value="ECO:0007669"/>
    <property type="project" value="UniProtKB-KW"/>
</dbReference>
<keyword evidence="4 6" id="KW-0687">Ribonucleoprotein</keyword>
<keyword evidence="7" id="KW-0175">Coiled coil</keyword>